<dbReference type="Proteomes" id="UP001246690">
    <property type="component" value="Chromosome"/>
</dbReference>
<proteinExistence type="predicted"/>
<dbReference type="RefSeq" id="WP_309875168.1">
    <property type="nucleotide sequence ID" value="NZ_CP133838.1"/>
</dbReference>
<evidence type="ECO:0000313" key="2">
    <source>
        <dbReference type="Proteomes" id="UP001246690"/>
    </source>
</evidence>
<evidence type="ECO:0000313" key="1">
    <source>
        <dbReference type="EMBL" id="WMY72970.1"/>
    </source>
</evidence>
<keyword evidence="2" id="KW-1185">Reference proteome</keyword>
<organism evidence="1 2">
    <name type="scientific">Buttiauxella selenatireducens</name>
    <dbReference type="NCBI Taxonomy" id="3073902"/>
    <lineage>
        <taxon>Bacteria</taxon>
        <taxon>Pseudomonadati</taxon>
        <taxon>Pseudomonadota</taxon>
        <taxon>Gammaproteobacteria</taxon>
        <taxon>Enterobacterales</taxon>
        <taxon>Enterobacteriaceae</taxon>
        <taxon>Buttiauxella</taxon>
    </lineage>
</organism>
<name>A0ABY9S650_9ENTR</name>
<sequence>MNMTKKACGQTQCALASSFPHIVKCERLKNTLLEKEETDPNGFNACGEASPKYVAITMFNRALALAHTGYANDALTCYSALVTSFSGDEEGTQEIIAGAKHNHKVLEKLIVRFP</sequence>
<protein>
    <submittedName>
        <fullName evidence="1">Uncharacterized protein</fullName>
    </submittedName>
</protein>
<dbReference type="EMBL" id="CP133838">
    <property type="protein sequence ID" value="WMY72970.1"/>
    <property type="molecule type" value="Genomic_DNA"/>
</dbReference>
<reference evidence="1 2" key="1">
    <citation type="submission" date="2023-09" db="EMBL/GenBank/DDBJ databases">
        <title>Buttiauxella selenatireducens sp. nov., isolated from the rhizosphere of Cardamine hupingshanesis.</title>
        <authorList>
            <person name="Zhang S."/>
            <person name="Xu Z."/>
            <person name="Wang H."/>
            <person name="Guo Y."/>
        </authorList>
    </citation>
    <scope>NUCLEOTIDE SEQUENCE [LARGE SCALE GENOMIC DNA]</scope>
    <source>
        <strain evidence="1 2">R73</strain>
    </source>
</reference>
<gene>
    <name evidence="1" type="ORF">RHD99_16030</name>
</gene>
<accession>A0ABY9S650</accession>